<evidence type="ECO:0000313" key="1">
    <source>
        <dbReference type="EMBL" id="SFP55430.1"/>
    </source>
</evidence>
<proteinExistence type="predicted"/>
<sequence length="238" mass="26771">MNGGHTSWDLREFIESLADELERVHQVARVKAMQRKRLYTVEDMGLSLNVFADYDGDRVRFRTAQPGEQGASKMDLKLGSITDRVVAETTSEDALRERTPLEQVAPEAMRPEEARRLRRYGVDTAEDVARLGRRGVRVEGVDFADLARRMAQASAPKRRPEPERVVRFRRGGGLSLVVFGRHMDQVAPDSVRVDGRPVPARAEARMLTLDAMADGAAKAAGELEFRSRGRERIRMTLN</sequence>
<dbReference type="STRING" id="441119.SAMN04488047_10874"/>
<reference evidence="1 2" key="1">
    <citation type="submission" date="2016-10" db="EMBL/GenBank/DDBJ databases">
        <authorList>
            <person name="de Groot N.N."/>
        </authorList>
    </citation>
    <scope>NUCLEOTIDE SEQUENCE [LARGE SCALE GENOMIC DNA]</scope>
    <source>
        <strain evidence="1 2">DSM 19547</strain>
    </source>
</reference>
<evidence type="ECO:0000313" key="2">
    <source>
        <dbReference type="Proteomes" id="UP000199356"/>
    </source>
</evidence>
<dbReference type="EMBL" id="FOXA01000008">
    <property type="protein sequence ID" value="SFP55430.1"/>
    <property type="molecule type" value="Genomic_DNA"/>
</dbReference>
<name>A0A1I5RAJ2_9RHOB</name>
<dbReference type="AlphaFoldDB" id="A0A1I5RAJ2"/>
<keyword evidence="2" id="KW-1185">Reference proteome</keyword>
<accession>A0A1I5RAJ2</accession>
<protein>
    <submittedName>
        <fullName evidence="1">Uncharacterized protein</fullName>
    </submittedName>
</protein>
<dbReference type="RefSeq" id="WP_093421834.1">
    <property type="nucleotide sequence ID" value="NZ_FOXA01000008.1"/>
</dbReference>
<dbReference type="Proteomes" id="UP000199356">
    <property type="component" value="Unassembled WGS sequence"/>
</dbReference>
<gene>
    <name evidence="1" type="ORF">SAMN04488047_10874</name>
</gene>
<dbReference type="OrthoDB" id="517253at2"/>
<organism evidence="1 2">
    <name type="scientific">Tranquillimonas alkanivorans</name>
    <dbReference type="NCBI Taxonomy" id="441119"/>
    <lineage>
        <taxon>Bacteria</taxon>
        <taxon>Pseudomonadati</taxon>
        <taxon>Pseudomonadota</taxon>
        <taxon>Alphaproteobacteria</taxon>
        <taxon>Rhodobacterales</taxon>
        <taxon>Roseobacteraceae</taxon>
        <taxon>Tranquillimonas</taxon>
    </lineage>
</organism>